<dbReference type="AlphaFoldDB" id="E0SR70"/>
<reference evidence="1 2" key="1">
    <citation type="journal article" date="2010" name="Stand. Genomic Sci.">
        <title>Complete genome sequence of Ignisphaera aggregans type strain (AQ1.S1).</title>
        <authorList>
            <person name="Goker M."/>
            <person name="Held B."/>
            <person name="Lapidus A."/>
            <person name="Nolan M."/>
            <person name="Spring S."/>
            <person name="Yasawong M."/>
            <person name="Lucas S."/>
            <person name="Glavina Del Rio T."/>
            <person name="Tice H."/>
            <person name="Cheng J.F."/>
            <person name="Goodwin L."/>
            <person name="Tapia R."/>
            <person name="Pitluck S."/>
            <person name="Liolios K."/>
            <person name="Ivanova N."/>
            <person name="Mavromatis K."/>
            <person name="Mikhailova N."/>
            <person name="Pati A."/>
            <person name="Chen A."/>
            <person name="Palaniappan K."/>
            <person name="Brambilla E."/>
            <person name="Land M."/>
            <person name="Hauser L."/>
            <person name="Chang Y.J."/>
            <person name="Jeffries C.D."/>
            <person name="Brettin T."/>
            <person name="Detter J.C."/>
            <person name="Han C."/>
            <person name="Rohde M."/>
            <person name="Sikorski J."/>
            <person name="Woyke T."/>
            <person name="Bristow J."/>
            <person name="Eisen J.A."/>
            <person name="Markowitz V."/>
            <person name="Hugenholtz P."/>
            <person name="Kyrpides N.C."/>
            <person name="Klenk H.P."/>
        </authorList>
    </citation>
    <scope>NUCLEOTIDE SEQUENCE [LARGE SCALE GENOMIC DNA]</scope>
    <source>
        <strain evidence="2">DSM 17230 / JCM 13409 / AQ1.S1</strain>
    </source>
</reference>
<dbReference type="KEGG" id="iag:Igag_0378"/>
<name>E0SR70_IGNAA</name>
<sequence length="373" mass="44041">MGFRDKILIPNILSIDGWKKYLSVDILRVYGYIQRLKEIYNGLRSSYESVRSKKIVMGVVGKDTIGYWRDIQYVFKDFFGIECSGCEEAVKRIAMGIPLENVVDSVKLVFRDSKLIQDLDSIYNILNRILSTIVDVRNGDRISIEDYLNRLSGNPLYIFDILRGFYSTMVNLLPLYNEYTLFLEITRFIPMKLYNIFFKGFDFNILKKIGIVYRSIDVCKDQEYMAVVHEAHSVGSSINVLVDEIYRYIDLSRKNLKIKMIKLYDERAIFVESMSKFIDDIYEFLDIKNIDKFYNDLDRYSHRKFIKAGYSYLESKIRIDMETDYVALGESRYKCEQFMDMLSPYIILGLGWIDSINRKNHLIEGILHIYTRR</sequence>
<dbReference type="HOGENOM" id="CLU_741039_0_0_2"/>
<keyword evidence="2" id="KW-1185">Reference proteome</keyword>
<proteinExistence type="predicted"/>
<protein>
    <submittedName>
        <fullName evidence="1">Uncharacterized protein</fullName>
    </submittedName>
</protein>
<organism evidence="1 2">
    <name type="scientific">Ignisphaera aggregans (strain DSM 17230 / JCM 13409 / AQ1.S1)</name>
    <dbReference type="NCBI Taxonomy" id="583356"/>
    <lineage>
        <taxon>Archaea</taxon>
        <taxon>Thermoproteota</taxon>
        <taxon>Thermoprotei</taxon>
        <taxon>Desulfurococcales</taxon>
        <taxon>Desulfurococcaceae</taxon>
        <taxon>Ignisphaera</taxon>
    </lineage>
</organism>
<accession>E0SR70</accession>
<evidence type="ECO:0000313" key="1">
    <source>
        <dbReference type="EMBL" id="ADM27219.1"/>
    </source>
</evidence>
<gene>
    <name evidence="1" type="ordered locus">Igag_0378</name>
</gene>
<dbReference type="Proteomes" id="UP000001304">
    <property type="component" value="Chromosome"/>
</dbReference>
<evidence type="ECO:0000313" key="2">
    <source>
        <dbReference type="Proteomes" id="UP000001304"/>
    </source>
</evidence>
<dbReference type="EMBL" id="CP002098">
    <property type="protein sequence ID" value="ADM27219.1"/>
    <property type="molecule type" value="Genomic_DNA"/>
</dbReference>
<dbReference type="BioCyc" id="IAGG583356:GHAH-383-MONOMER"/>